<evidence type="ECO:0000313" key="1">
    <source>
        <dbReference type="EMBL" id="GAI73848.1"/>
    </source>
</evidence>
<dbReference type="EMBL" id="BARW01008875">
    <property type="protein sequence ID" value="GAI73848.1"/>
    <property type="molecule type" value="Genomic_DNA"/>
</dbReference>
<organism evidence="1">
    <name type="scientific">marine sediment metagenome</name>
    <dbReference type="NCBI Taxonomy" id="412755"/>
    <lineage>
        <taxon>unclassified sequences</taxon>
        <taxon>metagenomes</taxon>
        <taxon>ecological metagenomes</taxon>
    </lineage>
</organism>
<comment type="caution">
    <text evidence="1">The sequence shown here is derived from an EMBL/GenBank/DDBJ whole genome shotgun (WGS) entry which is preliminary data.</text>
</comment>
<protein>
    <submittedName>
        <fullName evidence="1">Uncharacterized protein</fullName>
    </submittedName>
</protein>
<name>X1QZY7_9ZZZZ</name>
<dbReference type="AlphaFoldDB" id="X1QZY7"/>
<proteinExistence type="predicted"/>
<reference evidence="1" key="1">
    <citation type="journal article" date="2014" name="Front. Microbiol.">
        <title>High frequency of phylogenetically diverse reductive dehalogenase-homologous genes in deep subseafloor sedimentary metagenomes.</title>
        <authorList>
            <person name="Kawai M."/>
            <person name="Futagami T."/>
            <person name="Toyoda A."/>
            <person name="Takaki Y."/>
            <person name="Nishi S."/>
            <person name="Hori S."/>
            <person name="Arai W."/>
            <person name="Tsubouchi T."/>
            <person name="Morono Y."/>
            <person name="Uchiyama I."/>
            <person name="Ito T."/>
            <person name="Fujiyama A."/>
            <person name="Inagaki F."/>
            <person name="Takami H."/>
        </authorList>
    </citation>
    <scope>NUCLEOTIDE SEQUENCE</scope>
    <source>
        <strain evidence="1">Expedition CK06-06</strain>
    </source>
</reference>
<gene>
    <name evidence="1" type="ORF">S12H4_18042</name>
</gene>
<accession>X1QZY7</accession>
<sequence length="92" mass="10747">MAKIRSLKKMDETEDLGDKICRFVDYYEKNKGQSLELAALADILISIKKIFRSYNEKFEKLEKLNLEHQVVGGANNIKIVFDDPNKKQEERI</sequence>